<dbReference type="Proteomes" id="UP000615446">
    <property type="component" value="Unassembled WGS sequence"/>
</dbReference>
<comment type="caution">
    <text evidence="2">The sequence shown here is derived from an EMBL/GenBank/DDBJ whole genome shotgun (WGS) entry which is preliminary data.</text>
</comment>
<name>A0A2Z6QR87_9GLOM</name>
<keyword evidence="4" id="KW-1185">Reference proteome</keyword>
<dbReference type="Proteomes" id="UP000247702">
    <property type="component" value="Unassembled WGS sequence"/>
</dbReference>
<reference evidence="2 4" key="1">
    <citation type="submission" date="2017-11" db="EMBL/GenBank/DDBJ databases">
        <title>The genome of Rhizophagus clarus HR1 reveals common genetic basis of auxotrophy among arbuscular mycorrhizal fungi.</title>
        <authorList>
            <person name="Kobayashi Y."/>
        </authorList>
    </citation>
    <scope>NUCLEOTIDE SEQUENCE [LARGE SCALE GENOMIC DNA]</scope>
    <source>
        <strain evidence="2 4">HR1</strain>
    </source>
</reference>
<feature type="region of interest" description="Disordered" evidence="1">
    <location>
        <begin position="34"/>
        <end position="86"/>
    </location>
</feature>
<proteinExistence type="predicted"/>
<gene>
    <name evidence="3" type="ORF">RCL2_001426900</name>
    <name evidence="2" type="ORF">RclHR1_19460007</name>
</gene>
<sequence>MIVRDYHINKNCVSDIWDNSKCLQQSGEHILADILPKVSNPNETDSRKKKTGGTKPKEKSRSKSVYISESPTTQIPPLGPIQPIPVNLESSDINKEELCTLHEKIVERNIKNMANVKNILEK</sequence>
<evidence type="ECO:0000313" key="3">
    <source>
        <dbReference type="EMBL" id="GES87260.1"/>
    </source>
</evidence>
<dbReference type="EMBL" id="BEXD01001053">
    <property type="protein sequence ID" value="GBB91975.1"/>
    <property type="molecule type" value="Genomic_DNA"/>
</dbReference>
<evidence type="ECO:0000256" key="1">
    <source>
        <dbReference type="SAM" id="MobiDB-lite"/>
    </source>
</evidence>
<reference evidence="3" key="2">
    <citation type="submission" date="2019-10" db="EMBL/GenBank/DDBJ databases">
        <title>Conservation and host-specific expression of non-tandemly repeated heterogenous ribosome RNA gene in arbuscular mycorrhizal fungi.</title>
        <authorList>
            <person name="Maeda T."/>
            <person name="Kobayashi Y."/>
            <person name="Nakagawa T."/>
            <person name="Ezawa T."/>
            <person name="Yamaguchi K."/>
            <person name="Bino T."/>
            <person name="Nishimoto Y."/>
            <person name="Shigenobu S."/>
            <person name="Kawaguchi M."/>
        </authorList>
    </citation>
    <scope>NUCLEOTIDE SEQUENCE</scope>
    <source>
        <strain evidence="3">HR1</strain>
    </source>
</reference>
<organism evidence="2 4">
    <name type="scientific">Rhizophagus clarus</name>
    <dbReference type="NCBI Taxonomy" id="94130"/>
    <lineage>
        <taxon>Eukaryota</taxon>
        <taxon>Fungi</taxon>
        <taxon>Fungi incertae sedis</taxon>
        <taxon>Mucoromycota</taxon>
        <taxon>Glomeromycotina</taxon>
        <taxon>Glomeromycetes</taxon>
        <taxon>Glomerales</taxon>
        <taxon>Glomeraceae</taxon>
        <taxon>Rhizophagus</taxon>
    </lineage>
</organism>
<accession>A0A2Z6QR87</accession>
<evidence type="ECO:0000313" key="4">
    <source>
        <dbReference type="Proteomes" id="UP000247702"/>
    </source>
</evidence>
<evidence type="ECO:0000313" key="2">
    <source>
        <dbReference type="EMBL" id="GBB91975.1"/>
    </source>
</evidence>
<protein>
    <submittedName>
        <fullName evidence="2">Uncharacterized protein</fullName>
    </submittedName>
</protein>
<dbReference type="EMBL" id="BLAL01000165">
    <property type="protein sequence ID" value="GES87260.1"/>
    <property type="molecule type" value="Genomic_DNA"/>
</dbReference>
<dbReference type="AlphaFoldDB" id="A0A2Z6QR87"/>